<dbReference type="AlphaFoldDB" id="A0A9P4SAT9"/>
<feature type="compositionally biased region" description="Basic and acidic residues" evidence="1">
    <location>
        <begin position="289"/>
        <end position="307"/>
    </location>
</feature>
<proteinExistence type="predicted"/>
<comment type="caution">
    <text evidence="3">The sequence shown here is derived from an EMBL/GenBank/DDBJ whole genome shotgun (WGS) entry which is preliminary data.</text>
</comment>
<feature type="domain" description="BOD1/SHG1" evidence="2">
    <location>
        <begin position="35"/>
        <end position="137"/>
    </location>
</feature>
<sequence>MAMKHALEMDLIPARKRPKLSELPLSRDQHHIVDSLLHTFKKKGEFDILRKSIYAKFTAGDSKTRLVSALEELTEHEIDRNPSLLSKDRRIAASLIEGAAERSEIYRVVQDDINRYIEEIVVQAEEKMRAVRRNEVGDEEALKEQRLGAKTDEEYAQDAKTRLAKREQDYFVQLRKAEAEAREAQRKLDEERRRFIEAQEAKEKEKREREEKRRAEERARAEEREREKEERERRRRHEERQRMEDYDRDRGYRPREYRRESIDFDKKKIITQVDEINLEDAALQLLLREGQEHAKSHSRPQLERSESMEPPMRKALPPKSIVPRDPATTRLAKLDKLERLSAKSSPREPRETKVGSETPAPAEPDKMDVDASHGVSESKERERSKSRSPHPSESHRRMSIDDTRSVRDEHDRHSRYNESRYKTGRDRNYDRDDYKDRYRDRDGDYRRSSYRDDRDSRRYRDNSKESRARQERSRSPRRSYRERSRSQTRRRRSRSRSPKDIDRYVPNSGRAKGEVGERDRERERDGERETQGHRDRERDRDRARDRNRERDRDRDYRRESFNRDRDGRRLESDRPQFVEIDRYVPGSSSRRHELISKEDREKERGGRERDRDRDRDRDRYEDRERERKRERSRSRSRPRKGYD</sequence>
<dbReference type="Pfam" id="PF05205">
    <property type="entry name" value="COMPASS-Shg1"/>
    <property type="match status" value="1"/>
</dbReference>
<dbReference type="InterPro" id="IPR055264">
    <property type="entry name" value="BOD1/SHG1_dom"/>
</dbReference>
<reference evidence="3" key="1">
    <citation type="journal article" date="2020" name="Stud. Mycol.">
        <title>101 Dothideomycetes genomes: a test case for predicting lifestyles and emergence of pathogens.</title>
        <authorList>
            <person name="Haridas S."/>
            <person name="Albert R."/>
            <person name="Binder M."/>
            <person name="Bloem J."/>
            <person name="Labutti K."/>
            <person name="Salamov A."/>
            <person name="Andreopoulos B."/>
            <person name="Baker S."/>
            <person name="Barry K."/>
            <person name="Bills G."/>
            <person name="Bluhm B."/>
            <person name="Cannon C."/>
            <person name="Castanera R."/>
            <person name="Culley D."/>
            <person name="Daum C."/>
            <person name="Ezra D."/>
            <person name="Gonzalez J."/>
            <person name="Henrissat B."/>
            <person name="Kuo A."/>
            <person name="Liang C."/>
            <person name="Lipzen A."/>
            <person name="Lutzoni F."/>
            <person name="Magnuson J."/>
            <person name="Mondo S."/>
            <person name="Nolan M."/>
            <person name="Ohm R."/>
            <person name="Pangilinan J."/>
            <person name="Park H.-J."/>
            <person name="Ramirez L."/>
            <person name="Alfaro M."/>
            <person name="Sun H."/>
            <person name="Tritt A."/>
            <person name="Yoshinaga Y."/>
            <person name="Zwiers L.-H."/>
            <person name="Turgeon B."/>
            <person name="Goodwin S."/>
            <person name="Spatafora J."/>
            <person name="Crous P."/>
            <person name="Grigoriev I."/>
        </authorList>
    </citation>
    <scope>NUCLEOTIDE SEQUENCE</scope>
    <source>
        <strain evidence="3">CBS 101060</strain>
    </source>
</reference>
<feature type="compositionally biased region" description="Basic and acidic residues" evidence="1">
    <location>
        <begin position="511"/>
        <end position="582"/>
    </location>
</feature>
<keyword evidence="4" id="KW-1185">Reference proteome</keyword>
<feature type="region of interest" description="Disordered" evidence="1">
    <location>
        <begin position="289"/>
        <end position="643"/>
    </location>
</feature>
<organism evidence="3 4">
    <name type="scientific">Patellaria atrata CBS 101060</name>
    <dbReference type="NCBI Taxonomy" id="1346257"/>
    <lineage>
        <taxon>Eukaryota</taxon>
        <taxon>Fungi</taxon>
        <taxon>Dikarya</taxon>
        <taxon>Ascomycota</taxon>
        <taxon>Pezizomycotina</taxon>
        <taxon>Dothideomycetes</taxon>
        <taxon>Dothideomycetes incertae sedis</taxon>
        <taxon>Patellariales</taxon>
        <taxon>Patellariaceae</taxon>
        <taxon>Patellaria</taxon>
    </lineage>
</organism>
<evidence type="ECO:0000259" key="2">
    <source>
        <dbReference type="Pfam" id="PF05205"/>
    </source>
</evidence>
<feature type="compositionally biased region" description="Basic and acidic residues" evidence="1">
    <location>
        <begin position="363"/>
        <end position="485"/>
    </location>
</feature>
<accession>A0A9P4SAT9</accession>
<dbReference type="EMBL" id="MU006097">
    <property type="protein sequence ID" value="KAF2838188.1"/>
    <property type="molecule type" value="Genomic_DNA"/>
</dbReference>
<dbReference type="OrthoDB" id="5579731at2759"/>
<evidence type="ECO:0000256" key="1">
    <source>
        <dbReference type="SAM" id="MobiDB-lite"/>
    </source>
</evidence>
<feature type="compositionally biased region" description="Basic and acidic residues" evidence="1">
    <location>
        <begin position="332"/>
        <end position="354"/>
    </location>
</feature>
<feature type="compositionally biased region" description="Basic and acidic residues" evidence="1">
    <location>
        <begin position="590"/>
        <end position="629"/>
    </location>
</feature>
<dbReference type="PANTHER" id="PTHR28034:SF1">
    <property type="entry name" value="NUCLEOMORPHIN"/>
    <property type="match status" value="1"/>
</dbReference>
<feature type="compositionally biased region" description="Basic residues" evidence="1">
    <location>
        <begin position="630"/>
        <end position="643"/>
    </location>
</feature>
<protein>
    <recommendedName>
        <fullName evidence="2">BOD1/SHG1 domain-containing protein</fullName>
    </recommendedName>
</protein>
<dbReference type="Proteomes" id="UP000799429">
    <property type="component" value="Unassembled WGS sequence"/>
</dbReference>
<feature type="region of interest" description="Disordered" evidence="1">
    <location>
        <begin position="200"/>
        <end position="258"/>
    </location>
</feature>
<dbReference type="PANTHER" id="PTHR28034">
    <property type="entry name" value="SET1 COMPLEX COMPONENT SHG1"/>
    <property type="match status" value="1"/>
</dbReference>
<evidence type="ECO:0000313" key="4">
    <source>
        <dbReference type="Proteomes" id="UP000799429"/>
    </source>
</evidence>
<feature type="compositionally biased region" description="Basic residues" evidence="1">
    <location>
        <begin position="486"/>
        <end position="496"/>
    </location>
</feature>
<gene>
    <name evidence="3" type="ORF">M501DRAFT_862710</name>
</gene>
<evidence type="ECO:0000313" key="3">
    <source>
        <dbReference type="EMBL" id="KAF2838188.1"/>
    </source>
</evidence>
<name>A0A9P4SAT9_9PEZI</name>